<name>A0ABZ2K631_9BACT</name>
<dbReference type="Proteomes" id="UP001379533">
    <property type="component" value="Chromosome"/>
</dbReference>
<dbReference type="Gene3D" id="3.30.530.20">
    <property type="match status" value="2"/>
</dbReference>
<dbReference type="SUPFAM" id="SSF55961">
    <property type="entry name" value="Bet v1-like"/>
    <property type="match status" value="2"/>
</dbReference>
<dbReference type="PANTHER" id="PTHR39332">
    <property type="entry name" value="BLL4707 PROTEIN"/>
    <property type="match status" value="1"/>
</dbReference>
<proteinExistence type="predicted"/>
<keyword evidence="2" id="KW-1185">Reference proteome</keyword>
<dbReference type="CDD" id="cd07821">
    <property type="entry name" value="PYR_PYL_RCAR_like"/>
    <property type="match status" value="1"/>
</dbReference>
<evidence type="ECO:0000313" key="1">
    <source>
        <dbReference type="EMBL" id="WXA94139.1"/>
    </source>
</evidence>
<dbReference type="RefSeq" id="WP_394844741.1">
    <property type="nucleotide sequence ID" value="NZ_CP089982.1"/>
</dbReference>
<dbReference type="InterPro" id="IPR019587">
    <property type="entry name" value="Polyketide_cyclase/dehydratase"/>
</dbReference>
<dbReference type="InterPro" id="IPR023393">
    <property type="entry name" value="START-like_dom_sf"/>
</dbReference>
<reference evidence="1 2" key="1">
    <citation type="submission" date="2021-12" db="EMBL/GenBank/DDBJ databases">
        <title>Discovery of the Pendulisporaceae a myxobacterial family with distinct sporulation behavior and unique specialized metabolism.</title>
        <authorList>
            <person name="Garcia R."/>
            <person name="Popoff A."/>
            <person name="Bader C.D."/>
            <person name="Loehr J."/>
            <person name="Walesch S."/>
            <person name="Walt C."/>
            <person name="Boldt J."/>
            <person name="Bunk B."/>
            <person name="Haeckl F.J.F.P.J."/>
            <person name="Gunesch A.P."/>
            <person name="Birkelbach J."/>
            <person name="Nuebel U."/>
            <person name="Pietschmann T."/>
            <person name="Bach T."/>
            <person name="Mueller R."/>
        </authorList>
    </citation>
    <scope>NUCLEOTIDE SEQUENCE [LARGE SCALE GENOMIC DNA]</scope>
    <source>
        <strain evidence="1 2">MSr12523</strain>
    </source>
</reference>
<dbReference type="PANTHER" id="PTHR39332:SF7">
    <property type="entry name" value="SRPBCC FAMILY PROTEIN"/>
    <property type="match status" value="1"/>
</dbReference>
<evidence type="ECO:0000313" key="2">
    <source>
        <dbReference type="Proteomes" id="UP001379533"/>
    </source>
</evidence>
<sequence>MNATANESGVFVGKLNGINQEFTRFTSRVFPYPIEEVWPHISKSYLELQQFIHASQETASPVKLVSGGDGVGSVIEFDWNGQQVLEKLVEQDDHDYVWSIIVPGETQVFKRYSAKLAFVPITETDDSPGNTLATLELKMVLQKPETAAQIFSHVDPLILQRLPRLEEFIQQKHGYQTAQLAEEVQVPADRLWSIISNWNDISWVLDGQSVKIDAKDPYLREIRFKAGYSISERLVSKDDDSRTLEYQILKGSFPVSYYKGRIHLEPRGNEKSAFRYDLLFIPTGNKEESAKAILDRLKAGVKFINSALGGRAS</sequence>
<gene>
    <name evidence="1" type="ORF">LZC95_47810</name>
</gene>
<dbReference type="Pfam" id="PF10604">
    <property type="entry name" value="Polyketide_cyc2"/>
    <property type="match status" value="1"/>
</dbReference>
<accession>A0ABZ2K631</accession>
<protein>
    <submittedName>
        <fullName evidence="1">SRPBCC family protein</fullName>
    </submittedName>
</protein>
<organism evidence="1 2">
    <name type="scientific">Pendulispora brunnea</name>
    <dbReference type="NCBI Taxonomy" id="2905690"/>
    <lineage>
        <taxon>Bacteria</taxon>
        <taxon>Pseudomonadati</taxon>
        <taxon>Myxococcota</taxon>
        <taxon>Myxococcia</taxon>
        <taxon>Myxococcales</taxon>
        <taxon>Sorangiineae</taxon>
        <taxon>Pendulisporaceae</taxon>
        <taxon>Pendulispora</taxon>
    </lineage>
</organism>
<dbReference type="EMBL" id="CP089982">
    <property type="protein sequence ID" value="WXA94139.1"/>
    <property type="molecule type" value="Genomic_DNA"/>
</dbReference>